<accession>A0ABD2D150</accession>
<reference evidence="1 2" key="1">
    <citation type="journal article" date="2024" name="Ann. Entomol. Soc. Am.">
        <title>Genomic analyses of the southern and eastern yellowjacket wasps (Hymenoptera: Vespidae) reveal evolutionary signatures of social life.</title>
        <authorList>
            <person name="Catto M.A."/>
            <person name="Caine P.B."/>
            <person name="Orr S.E."/>
            <person name="Hunt B.G."/>
            <person name="Goodisman M.A.D."/>
        </authorList>
    </citation>
    <scope>NUCLEOTIDE SEQUENCE [LARGE SCALE GENOMIC DNA]</scope>
    <source>
        <strain evidence="1">232</strain>
        <tissue evidence="1">Head and thorax</tissue>
    </source>
</reference>
<organism evidence="1 2">
    <name type="scientific">Vespula maculifrons</name>
    <name type="common">Eastern yellow jacket</name>
    <name type="synonym">Wasp</name>
    <dbReference type="NCBI Taxonomy" id="7453"/>
    <lineage>
        <taxon>Eukaryota</taxon>
        <taxon>Metazoa</taxon>
        <taxon>Ecdysozoa</taxon>
        <taxon>Arthropoda</taxon>
        <taxon>Hexapoda</taxon>
        <taxon>Insecta</taxon>
        <taxon>Pterygota</taxon>
        <taxon>Neoptera</taxon>
        <taxon>Endopterygota</taxon>
        <taxon>Hymenoptera</taxon>
        <taxon>Apocrita</taxon>
        <taxon>Aculeata</taxon>
        <taxon>Vespoidea</taxon>
        <taxon>Vespidae</taxon>
        <taxon>Vespinae</taxon>
        <taxon>Vespula</taxon>
    </lineage>
</organism>
<proteinExistence type="predicted"/>
<dbReference type="AlphaFoldDB" id="A0ABD2D150"/>
<comment type="caution">
    <text evidence="1">The sequence shown here is derived from an EMBL/GenBank/DDBJ whole genome shotgun (WGS) entry which is preliminary data.</text>
</comment>
<dbReference type="Proteomes" id="UP001607303">
    <property type="component" value="Unassembled WGS sequence"/>
</dbReference>
<name>A0ABD2D150_VESMC</name>
<evidence type="ECO:0000313" key="1">
    <source>
        <dbReference type="EMBL" id="KAL2750123.1"/>
    </source>
</evidence>
<sequence length="59" mass="7179">MRSQTSGYYGNFYRFHAKYSQIEKQVIGNQWRRLEQRHRKEAPIPITDFHINAKYFGSK</sequence>
<keyword evidence="2" id="KW-1185">Reference proteome</keyword>
<protein>
    <submittedName>
        <fullName evidence="1">Uncharacterized protein</fullName>
    </submittedName>
</protein>
<gene>
    <name evidence="1" type="ORF">V1477_001619</name>
</gene>
<dbReference type="EMBL" id="JAYRBN010000025">
    <property type="protein sequence ID" value="KAL2750123.1"/>
    <property type="molecule type" value="Genomic_DNA"/>
</dbReference>
<evidence type="ECO:0000313" key="2">
    <source>
        <dbReference type="Proteomes" id="UP001607303"/>
    </source>
</evidence>